<dbReference type="Gramene" id="TraesMAC1A03G00025000.1">
    <property type="protein sequence ID" value="TraesMAC1A03G00025000.1"/>
    <property type="gene ID" value="TraesMAC1A03G00025000"/>
</dbReference>
<dbReference type="PANTHER" id="PTHR47072">
    <property type="match status" value="1"/>
</dbReference>
<dbReference type="Gramene" id="TraesCS1A02G070100.1">
    <property type="protein sequence ID" value="TraesCS1A02G070100.1"/>
    <property type="gene ID" value="TraesCS1A02G070100"/>
</dbReference>
<name>A0A3B5XV83_WHEAT</name>
<dbReference type="Gramene" id="TraesNOR1A03G00024870.1">
    <property type="protein sequence ID" value="TraesNOR1A03G00024870.1"/>
    <property type="gene ID" value="TraesNOR1A03G00024870"/>
</dbReference>
<dbReference type="AlphaFoldDB" id="A0A3B5XV83"/>
<dbReference type="STRING" id="4565.A0A3B5XV83"/>
<evidence type="ECO:0000313" key="2">
    <source>
        <dbReference type="EnsemblPlants" id="TraesCS1A02G070100.1"/>
    </source>
</evidence>
<dbReference type="Gramene" id="TraesSYM1A03G00025660.1">
    <property type="protein sequence ID" value="TraesSYM1A03G00025660.1"/>
    <property type="gene ID" value="TraesSYM1A03G00025660"/>
</dbReference>
<protein>
    <submittedName>
        <fullName evidence="2">Uncharacterized protein</fullName>
    </submittedName>
</protein>
<reference evidence="2" key="2">
    <citation type="submission" date="2018-10" db="UniProtKB">
        <authorList>
            <consortium name="EnsemblPlants"/>
        </authorList>
    </citation>
    <scope>IDENTIFICATION</scope>
</reference>
<dbReference type="PANTHER" id="PTHR47072:SF1">
    <property type="entry name" value="OS09G0122200 PROTEIN"/>
    <property type="match status" value="1"/>
</dbReference>
<evidence type="ECO:0000256" key="1">
    <source>
        <dbReference type="SAM" id="MobiDB-lite"/>
    </source>
</evidence>
<dbReference type="Gramene" id="TraesCS1A03G0171600.1">
    <property type="protein sequence ID" value="TraesCS1A03G0171600.1.CDS"/>
    <property type="gene ID" value="TraesCS1A03G0171600"/>
</dbReference>
<dbReference type="Gramene" id="TraesCLE_scaffold_032159_01G000100.1">
    <property type="protein sequence ID" value="TraesCLE_scaffold_032159_01G000100.1"/>
    <property type="gene ID" value="TraesCLE_scaffold_032159_01G000100"/>
</dbReference>
<dbReference type="Gramene" id="TraesROB_scaffold_027369_01G000400.1">
    <property type="protein sequence ID" value="TraesROB_scaffold_027369_01G000400.1"/>
    <property type="gene ID" value="TraesROB_scaffold_027369_01G000400"/>
</dbReference>
<dbReference type="Proteomes" id="UP000019116">
    <property type="component" value="Chromosome 1A"/>
</dbReference>
<dbReference type="Gramene" id="TraesLAC1A03G00026200.1">
    <property type="protein sequence ID" value="TraesLAC1A03G00026200.1"/>
    <property type="gene ID" value="TraesLAC1A03G00026200"/>
</dbReference>
<dbReference type="PaxDb" id="4565-Traes_1AS_49C065487.1"/>
<feature type="region of interest" description="Disordered" evidence="1">
    <location>
        <begin position="101"/>
        <end position="141"/>
    </location>
</feature>
<reference evidence="2" key="1">
    <citation type="submission" date="2018-08" db="EMBL/GenBank/DDBJ databases">
        <authorList>
            <person name="Rossello M."/>
        </authorList>
    </citation>
    <scope>NUCLEOTIDE SEQUENCE [LARGE SCALE GENOMIC DNA]</scope>
    <source>
        <strain evidence="2">cv. Chinese Spring</strain>
    </source>
</reference>
<dbReference type="Gramene" id="TraesWEE_scaffold_041578_01G000300.1">
    <property type="protein sequence ID" value="TraesWEE_scaffold_041578_01G000300.1"/>
    <property type="gene ID" value="TraesWEE_scaffold_041578_01G000300"/>
</dbReference>
<dbReference type="Gramene" id="TraesJAG1A03G00024990.1">
    <property type="protein sequence ID" value="TraesJAG1A03G00024990.1"/>
    <property type="gene ID" value="TraesJAG1A03G00024990"/>
</dbReference>
<dbReference type="KEGG" id="taes:123189491"/>
<keyword evidence="3" id="KW-1185">Reference proteome</keyword>
<feature type="compositionally biased region" description="Polar residues" evidence="1">
    <location>
        <begin position="103"/>
        <end position="121"/>
    </location>
</feature>
<dbReference type="Gramene" id="TraesRN1A0100193900.1">
    <property type="protein sequence ID" value="TraesRN1A0100193900.1"/>
    <property type="gene ID" value="TraesRN1A0100193900"/>
</dbReference>
<dbReference type="Gramene" id="TraesARI1A03G00025240.1">
    <property type="protein sequence ID" value="TraesARI1A03G00025240.1"/>
    <property type="gene ID" value="TraesARI1A03G00025240"/>
</dbReference>
<dbReference type="OrthoDB" id="1921318at2759"/>
<gene>
    <name evidence="2" type="primary">LOC123189491</name>
</gene>
<proteinExistence type="predicted"/>
<dbReference type="GeneID" id="123189491"/>
<evidence type="ECO:0000313" key="3">
    <source>
        <dbReference type="Proteomes" id="UP000019116"/>
    </source>
</evidence>
<dbReference type="RefSeq" id="XP_044457858.1">
    <property type="nucleotide sequence ID" value="XM_044601923.1"/>
</dbReference>
<accession>A0A3B5XV83</accession>
<dbReference type="EnsemblPlants" id="TraesCS1A02G070100.1">
    <property type="protein sequence ID" value="TraesCS1A02G070100.1"/>
    <property type="gene ID" value="TraesCS1A02G070100"/>
</dbReference>
<sequence length="220" mass="24849">MHRLVFGLHLLLARTARTPSNGEISLSHTMMNWLRSMKVVMLKAGLVVVWTTTQAGQNNVVNYVDEEPNAYRSPSPTLQGAGEFGFHFSVEEETENLNVDAGQHSSTPMQEMKTTPSSTQARTEKPSKKKQKRSTAEPPDGFHEIYLKLKQEEIDRFAAIEEKKAAIEEKKTEDPYSINKCITTVEELEGLQLSDILMASDIFQAKNNRKVFLSFSTNER</sequence>
<dbReference type="Gramene" id="TraesSTA1A03G00023740.1">
    <property type="protein sequence ID" value="TraesSTA1A03G00023740.1"/>
    <property type="gene ID" value="TraesSTA1A03G00023740"/>
</dbReference>
<dbReference type="Gramene" id="TraesCAD_scaffold_014159_01G000200.1">
    <property type="protein sequence ID" value="TraesCAD_scaffold_014159_01G000200.1"/>
    <property type="gene ID" value="TraesCAD_scaffold_014159_01G000200"/>
</dbReference>
<organism evidence="2">
    <name type="scientific">Triticum aestivum</name>
    <name type="common">Wheat</name>
    <dbReference type="NCBI Taxonomy" id="4565"/>
    <lineage>
        <taxon>Eukaryota</taxon>
        <taxon>Viridiplantae</taxon>
        <taxon>Streptophyta</taxon>
        <taxon>Embryophyta</taxon>
        <taxon>Tracheophyta</taxon>
        <taxon>Spermatophyta</taxon>
        <taxon>Magnoliopsida</taxon>
        <taxon>Liliopsida</taxon>
        <taxon>Poales</taxon>
        <taxon>Poaceae</taxon>
        <taxon>BOP clade</taxon>
        <taxon>Pooideae</taxon>
        <taxon>Triticodae</taxon>
        <taxon>Triticeae</taxon>
        <taxon>Triticinae</taxon>
        <taxon>Triticum</taxon>
    </lineage>
</organism>